<sequence length="113" mass="11534">MFRRIVYRISAVVVTALIVAAAAVPASAAPAPDPNPTARINAIITNITNWVTGILVGVATLFLTVGGLRRLAAGGDPAEIEKSNSAFKNSLIGYALAVLAPVLLGVVKGWIGG</sequence>
<reference evidence="4" key="1">
    <citation type="journal article" date="2019" name="Int. J. Syst. Evol. Microbiol.">
        <title>The Global Catalogue of Microorganisms (GCM) 10K type strain sequencing project: providing services to taxonomists for standard genome sequencing and annotation.</title>
        <authorList>
            <consortium name="The Broad Institute Genomics Platform"/>
            <consortium name="The Broad Institute Genome Sequencing Center for Infectious Disease"/>
            <person name="Wu L."/>
            <person name="Ma J."/>
        </authorList>
    </citation>
    <scope>NUCLEOTIDE SEQUENCE [LARGE SCALE GENOMIC DNA]</scope>
    <source>
        <strain evidence="4">CGMCC 4.7152</strain>
    </source>
</reference>
<organism evidence="3 4">
    <name type="scientific">Dactylosporangium cerinum</name>
    <dbReference type="NCBI Taxonomy" id="1434730"/>
    <lineage>
        <taxon>Bacteria</taxon>
        <taxon>Bacillati</taxon>
        <taxon>Actinomycetota</taxon>
        <taxon>Actinomycetes</taxon>
        <taxon>Micromonosporales</taxon>
        <taxon>Micromonosporaceae</taxon>
        <taxon>Dactylosporangium</taxon>
    </lineage>
</organism>
<evidence type="ECO:0000313" key="4">
    <source>
        <dbReference type="Proteomes" id="UP001595912"/>
    </source>
</evidence>
<evidence type="ECO:0000256" key="1">
    <source>
        <dbReference type="SAM" id="Phobius"/>
    </source>
</evidence>
<proteinExistence type="predicted"/>
<keyword evidence="1" id="KW-0812">Transmembrane</keyword>
<dbReference type="RefSeq" id="WP_380115456.1">
    <property type="nucleotide sequence ID" value="NZ_JBHSIU010000014.1"/>
</dbReference>
<feature type="transmembrane region" description="Helical" evidence="1">
    <location>
        <begin position="52"/>
        <end position="71"/>
    </location>
</feature>
<gene>
    <name evidence="3" type="ORF">ACFPIJ_14895</name>
</gene>
<keyword evidence="1" id="KW-1133">Transmembrane helix</keyword>
<keyword evidence="4" id="KW-1185">Reference proteome</keyword>
<keyword evidence="2" id="KW-0732">Signal</keyword>
<dbReference type="Pfam" id="PF18895">
    <property type="entry name" value="T4SS_pilin"/>
    <property type="match status" value="1"/>
</dbReference>
<feature type="chain" id="PRO_5046360054" evidence="2">
    <location>
        <begin position="29"/>
        <end position="113"/>
    </location>
</feature>
<dbReference type="InterPro" id="IPR043993">
    <property type="entry name" value="T4SS_pilin"/>
</dbReference>
<feature type="signal peptide" evidence="2">
    <location>
        <begin position="1"/>
        <end position="28"/>
    </location>
</feature>
<protein>
    <submittedName>
        <fullName evidence="3">Pilin</fullName>
    </submittedName>
</protein>
<name>A0ABV9VU86_9ACTN</name>
<comment type="caution">
    <text evidence="3">The sequence shown here is derived from an EMBL/GenBank/DDBJ whole genome shotgun (WGS) entry which is preliminary data.</text>
</comment>
<accession>A0ABV9VU86</accession>
<dbReference type="EMBL" id="JBHSIU010000014">
    <property type="protein sequence ID" value="MFC4999121.1"/>
    <property type="molecule type" value="Genomic_DNA"/>
</dbReference>
<keyword evidence="1" id="KW-0472">Membrane</keyword>
<feature type="transmembrane region" description="Helical" evidence="1">
    <location>
        <begin position="91"/>
        <end position="111"/>
    </location>
</feature>
<evidence type="ECO:0000256" key="2">
    <source>
        <dbReference type="SAM" id="SignalP"/>
    </source>
</evidence>
<evidence type="ECO:0000313" key="3">
    <source>
        <dbReference type="EMBL" id="MFC4999121.1"/>
    </source>
</evidence>
<dbReference type="Proteomes" id="UP001595912">
    <property type="component" value="Unassembled WGS sequence"/>
</dbReference>